<evidence type="ECO:0000313" key="2">
    <source>
        <dbReference type="EMBL" id="GEP03637.1"/>
    </source>
</evidence>
<dbReference type="EMBL" id="BJZU01000027">
    <property type="protein sequence ID" value="GEP03637.1"/>
    <property type="molecule type" value="Genomic_DNA"/>
</dbReference>
<evidence type="ECO:0000313" key="3">
    <source>
        <dbReference type="EMBL" id="GLS64964.1"/>
    </source>
</evidence>
<evidence type="ECO:0000256" key="1">
    <source>
        <dbReference type="SAM" id="MobiDB-lite"/>
    </source>
</evidence>
<dbReference type="Proteomes" id="UP001156856">
    <property type="component" value="Unassembled WGS sequence"/>
</dbReference>
<evidence type="ECO:0000313" key="5">
    <source>
        <dbReference type="Proteomes" id="UP001156856"/>
    </source>
</evidence>
<reference evidence="2 4" key="3">
    <citation type="submission" date="2019-07" db="EMBL/GenBank/DDBJ databases">
        <title>Whole genome shotgun sequence of Methylobacterium oxalidis NBRC 107715.</title>
        <authorList>
            <person name="Hosoyama A."/>
            <person name="Uohara A."/>
            <person name="Ohji S."/>
            <person name="Ichikawa N."/>
        </authorList>
    </citation>
    <scope>NUCLEOTIDE SEQUENCE [LARGE SCALE GENOMIC DNA]</scope>
    <source>
        <strain evidence="2 4">NBRC 107715</strain>
    </source>
</reference>
<proteinExistence type="predicted"/>
<gene>
    <name evidence="3" type="ORF">GCM10007888_33450</name>
    <name evidence="2" type="ORF">MOX02_16750</name>
</gene>
<protein>
    <submittedName>
        <fullName evidence="2">Uncharacterized protein</fullName>
    </submittedName>
</protein>
<dbReference type="AlphaFoldDB" id="A0A512J129"/>
<keyword evidence="5" id="KW-1185">Reference proteome</keyword>
<evidence type="ECO:0000313" key="4">
    <source>
        <dbReference type="Proteomes" id="UP000321960"/>
    </source>
</evidence>
<sequence>MSELEIDPDRAVAIRLRARLAVVERAAWFGLVHAMRTRPAETEAYLASERARCAEGFGARGWAGDLNEAERRLLAAEVDAGLAQLLADAREEAAGQETGQGTGEAAGGAG</sequence>
<feature type="region of interest" description="Disordered" evidence="1">
    <location>
        <begin position="89"/>
        <end position="110"/>
    </location>
</feature>
<reference evidence="3" key="4">
    <citation type="submission" date="2023-01" db="EMBL/GenBank/DDBJ databases">
        <title>Draft genome sequence of Methylobacterium oxalidis strain NBRC 107715.</title>
        <authorList>
            <person name="Sun Q."/>
            <person name="Mori K."/>
        </authorList>
    </citation>
    <scope>NUCLEOTIDE SEQUENCE</scope>
    <source>
        <strain evidence="3">NBRC 107715</strain>
    </source>
</reference>
<accession>A0A512J129</accession>
<reference evidence="3" key="1">
    <citation type="journal article" date="2014" name="Int. J. Syst. Evol. Microbiol.">
        <title>Complete genome of a new Firmicutes species belonging to the dominant human colonic microbiota ('Ruminococcus bicirculans') reveals two chromosomes and a selective capacity to utilize plant glucans.</title>
        <authorList>
            <consortium name="NISC Comparative Sequencing Program"/>
            <person name="Wegmann U."/>
            <person name="Louis P."/>
            <person name="Goesmann A."/>
            <person name="Henrissat B."/>
            <person name="Duncan S.H."/>
            <person name="Flint H.J."/>
        </authorList>
    </citation>
    <scope>NUCLEOTIDE SEQUENCE</scope>
    <source>
        <strain evidence="3">NBRC 107715</strain>
    </source>
</reference>
<comment type="caution">
    <text evidence="2">The sequence shown here is derived from an EMBL/GenBank/DDBJ whole genome shotgun (WGS) entry which is preliminary data.</text>
</comment>
<dbReference type="Proteomes" id="UP000321960">
    <property type="component" value="Unassembled WGS sequence"/>
</dbReference>
<feature type="compositionally biased region" description="Gly residues" evidence="1">
    <location>
        <begin position="98"/>
        <end position="110"/>
    </location>
</feature>
<organism evidence="2 4">
    <name type="scientific">Methylobacterium oxalidis</name>
    <dbReference type="NCBI Taxonomy" id="944322"/>
    <lineage>
        <taxon>Bacteria</taxon>
        <taxon>Pseudomonadati</taxon>
        <taxon>Pseudomonadota</taxon>
        <taxon>Alphaproteobacteria</taxon>
        <taxon>Hyphomicrobiales</taxon>
        <taxon>Methylobacteriaceae</taxon>
        <taxon>Methylobacterium</taxon>
    </lineage>
</organism>
<reference evidence="5" key="2">
    <citation type="journal article" date="2019" name="Int. J. Syst. Evol. Microbiol.">
        <title>The Global Catalogue of Microorganisms (GCM) 10K type strain sequencing project: providing services to taxonomists for standard genome sequencing and annotation.</title>
        <authorList>
            <consortium name="The Broad Institute Genomics Platform"/>
            <consortium name="The Broad Institute Genome Sequencing Center for Infectious Disease"/>
            <person name="Wu L."/>
            <person name="Ma J."/>
        </authorList>
    </citation>
    <scope>NUCLEOTIDE SEQUENCE [LARGE SCALE GENOMIC DNA]</scope>
    <source>
        <strain evidence="5">NBRC 107715</strain>
    </source>
</reference>
<dbReference type="EMBL" id="BSPK01000058">
    <property type="protein sequence ID" value="GLS64964.1"/>
    <property type="molecule type" value="Genomic_DNA"/>
</dbReference>
<dbReference type="OrthoDB" id="8003414at2"/>
<dbReference type="RefSeq" id="WP_147025331.1">
    <property type="nucleotide sequence ID" value="NZ_BJZU01000027.1"/>
</dbReference>
<name>A0A512J129_9HYPH</name>